<dbReference type="AlphaFoldDB" id="A0AAD9MIS3"/>
<evidence type="ECO:0000313" key="2">
    <source>
        <dbReference type="Proteomes" id="UP001255856"/>
    </source>
</evidence>
<keyword evidence="2" id="KW-1185">Reference proteome</keyword>
<name>A0AAD9MIS3_PROWI</name>
<dbReference type="EMBL" id="JASFZW010000014">
    <property type="protein sequence ID" value="KAK2075555.1"/>
    <property type="molecule type" value="Genomic_DNA"/>
</dbReference>
<evidence type="ECO:0000313" key="1">
    <source>
        <dbReference type="EMBL" id="KAK2075555.1"/>
    </source>
</evidence>
<protein>
    <submittedName>
        <fullName evidence="1">Uncharacterized protein</fullName>
    </submittedName>
</protein>
<reference evidence="1" key="1">
    <citation type="submission" date="2021-01" db="EMBL/GenBank/DDBJ databases">
        <authorList>
            <person name="Eckstrom K.M.E."/>
        </authorList>
    </citation>
    <scope>NUCLEOTIDE SEQUENCE</scope>
    <source>
        <strain evidence="1">UVCC 0001</strain>
    </source>
</reference>
<sequence length="89" mass="10003">METDAGCHVCPSNAQLKCEVKGKNVRDAYAQCEYDSGVLSSGIDFQCPINDNTVECNWGYIRQQLPADNDRCAYYATYSILNDWIPNID</sequence>
<gene>
    <name evidence="1" type="ORF">QBZ16_001663</name>
</gene>
<comment type="caution">
    <text evidence="1">The sequence shown here is derived from an EMBL/GenBank/DDBJ whole genome shotgun (WGS) entry which is preliminary data.</text>
</comment>
<proteinExistence type="predicted"/>
<dbReference type="Proteomes" id="UP001255856">
    <property type="component" value="Unassembled WGS sequence"/>
</dbReference>
<organism evidence="1 2">
    <name type="scientific">Prototheca wickerhamii</name>
    <dbReference type="NCBI Taxonomy" id="3111"/>
    <lineage>
        <taxon>Eukaryota</taxon>
        <taxon>Viridiplantae</taxon>
        <taxon>Chlorophyta</taxon>
        <taxon>core chlorophytes</taxon>
        <taxon>Trebouxiophyceae</taxon>
        <taxon>Chlorellales</taxon>
        <taxon>Chlorellaceae</taxon>
        <taxon>Prototheca</taxon>
    </lineage>
</organism>
<accession>A0AAD9MIS3</accession>